<comment type="caution">
    <text evidence="1">The sequence shown here is derived from an EMBL/GenBank/DDBJ whole genome shotgun (WGS) entry which is preliminary data.</text>
</comment>
<dbReference type="EMBL" id="BSNC01000006">
    <property type="protein sequence ID" value="GLP97510.1"/>
    <property type="molecule type" value="Genomic_DNA"/>
</dbReference>
<reference evidence="1" key="2">
    <citation type="submission" date="2023-01" db="EMBL/GenBank/DDBJ databases">
        <title>Draft genome sequence of Paraferrimonas sedimenticola strain NBRC 101628.</title>
        <authorList>
            <person name="Sun Q."/>
            <person name="Mori K."/>
        </authorList>
    </citation>
    <scope>NUCLEOTIDE SEQUENCE</scope>
    <source>
        <strain evidence="1">NBRC 101628</strain>
    </source>
</reference>
<organism evidence="1 2">
    <name type="scientific">Paraferrimonas sedimenticola</name>
    <dbReference type="NCBI Taxonomy" id="375674"/>
    <lineage>
        <taxon>Bacteria</taxon>
        <taxon>Pseudomonadati</taxon>
        <taxon>Pseudomonadota</taxon>
        <taxon>Gammaproteobacteria</taxon>
        <taxon>Alteromonadales</taxon>
        <taxon>Ferrimonadaceae</taxon>
        <taxon>Paraferrimonas</taxon>
    </lineage>
</organism>
<sequence>MVLLRVEFTVPRTIASRAVRSYRTLSPLPVLFKKAIGGILSAALVVGLRRPGVTWHPVL</sequence>
<reference evidence="1" key="1">
    <citation type="journal article" date="2014" name="Int. J. Syst. Evol. Microbiol.">
        <title>Complete genome sequence of Corynebacterium casei LMG S-19264T (=DSM 44701T), isolated from a smear-ripened cheese.</title>
        <authorList>
            <consortium name="US DOE Joint Genome Institute (JGI-PGF)"/>
            <person name="Walter F."/>
            <person name="Albersmeier A."/>
            <person name="Kalinowski J."/>
            <person name="Ruckert C."/>
        </authorList>
    </citation>
    <scope>NUCLEOTIDE SEQUENCE</scope>
    <source>
        <strain evidence="1">NBRC 101628</strain>
    </source>
</reference>
<name>A0AA37W1Z3_9GAMM</name>
<dbReference type="AlphaFoldDB" id="A0AA37W1Z3"/>
<proteinExistence type="predicted"/>
<dbReference type="Proteomes" id="UP001161422">
    <property type="component" value="Unassembled WGS sequence"/>
</dbReference>
<evidence type="ECO:0000313" key="1">
    <source>
        <dbReference type="EMBL" id="GLP97510.1"/>
    </source>
</evidence>
<protein>
    <submittedName>
        <fullName evidence="1">Uncharacterized protein</fullName>
    </submittedName>
</protein>
<keyword evidence="2" id="KW-1185">Reference proteome</keyword>
<gene>
    <name evidence="1" type="ORF">GCM10007895_28170</name>
</gene>
<accession>A0AA37W1Z3</accession>
<evidence type="ECO:0000313" key="2">
    <source>
        <dbReference type="Proteomes" id="UP001161422"/>
    </source>
</evidence>
<dbReference type="AntiFam" id="ANF00041">
    <property type="entry name" value="Antisense to RNaseP"/>
</dbReference>